<evidence type="ECO:0000256" key="3">
    <source>
        <dbReference type="ARBA" id="ARBA00022833"/>
    </source>
</evidence>
<proteinExistence type="predicted"/>
<dbReference type="eggNOG" id="KOG1940">
    <property type="taxonomic scope" value="Eukaryota"/>
</dbReference>
<name>A0A0D3I814_EMIH1</name>
<dbReference type="Proteomes" id="UP000013827">
    <property type="component" value="Unassembled WGS sequence"/>
</dbReference>
<reference evidence="7" key="2">
    <citation type="submission" date="2024-10" db="UniProtKB">
        <authorList>
            <consortium name="EnsemblProtists"/>
        </authorList>
    </citation>
    <scope>IDENTIFICATION</scope>
</reference>
<dbReference type="AlphaFoldDB" id="A0A0D3I814"/>
<evidence type="ECO:0000313" key="8">
    <source>
        <dbReference type="Proteomes" id="UP000013827"/>
    </source>
</evidence>
<keyword evidence="1" id="KW-0479">Metal-binding</keyword>
<evidence type="ECO:0000256" key="2">
    <source>
        <dbReference type="ARBA" id="ARBA00022771"/>
    </source>
</evidence>
<reference evidence="8" key="1">
    <citation type="journal article" date="2013" name="Nature">
        <title>Pan genome of the phytoplankton Emiliania underpins its global distribution.</title>
        <authorList>
            <person name="Read B.A."/>
            <person name="Kegel J."/>
            <person name="Klute M.J."/>
            <person name="Kuo A."/>
            <person name="Lefebvre S.C."/>
            <person name="Maumus F."/>
            <person name="Mayer C."/>
            <person name="Miller J."/>
            <person name="Monier A."/>
            <person name="Salamov A."/>
            <person name="Young J."/>
            <person name="Aguilar M."/>
            <person name="Claverie J.M."/>
            <person name="Frickenhaus S."/>
            <person name="Gonzalez K."/>
            <person name="Herman E.K."/>
            <person name="Lin Y.C."/>
            <person name="Napier J."/>
            <person name="Ogata H."/>
            <person name="Sarno A.F."/>
            <person name="Shmutz J."/>
            <person name="Schroeder D."/>
            <person name="de Vargas C."/>
            <person name="Verret F."/>
            <person name="von Dassow P."/>
            <person name="Valentin K."/>
            <person name="Van de Peer Y."/>
            <person name="Wheeler G."/>
            <person name="Dacks J.B."/>
            <person name="Delwiche C.F."/>
            <person name="Dyhrman S.T."/>
            <person name="Glockner G."/>
            <person name="John U."/>
            <person name="Richards T."/>
            <person name="Worden A.Z."/>
            <person name="Zhang X."/>
            <person name="Grigoriev I.V."/>
            <person name="Allen A.E."/>
            <person name="Bidle K."/>
            <person name="Borodovsky M."/>
            <person name="Bowler C."/>
            <person name="Brownlee C."/>
            <person name="Cock J.M."/>
            <person name="Elias M."/>
            <person name="Gladyshev V.N."/>
            <person name="Groth M."/>
            <person name="Guda C."/>
            <person name="Hadaegh A."/>
            <person name="Iglesias-Rodriguez M.D."/>
            <person name="Jenkins J."/>
            <person name="Jones B.M."/>
            <person name="Lawson T."/>
            <person name="Leese F."/>
            <person name="Lindquist E."/>
            <person name="Lobanov A."/>
            <person name="Lomsadze A."/>
            <person name="Malik S.B."/>
            <person name="Marsh M.E."/>
            <person name="Mackinder L."/>
            <person name="Mock T."/>
            <person name="Mueller-Roeber B."/>
            <person name="Pagarete A."/>
            <person name="Parker M."/>
            <person name="Probert I."/>
            <person name="Quesneville H."/>
            <person name="Raines C."/>
            <person name="Rensing S.A."/>
            <person name="Riano-Pachon D.M."/>
            <person name="Richier S."/>
            <person name="Rokitta S."/>
            <person name="Shiraiwa Y."/>
            <person name="Soanes D.M."/>
            <person name="van der Giezen M."/>
            <person name="Wahlund T.M."/>
            <person name="Williams B."/>
            <person name="Wilson W."/>
            <person name="Wolfe G."/>
            <person name="Wurch L.L."/>
        </authorList>
    </citation>
    <scope>NUCLEOTIDE SEQUENCE</scope>
</reference>
<dbReference type="STRING" id="2903.R1DF60"/>
<dbReference type="RefSeq" id="XP_005759828.1">
    <property type="nucleotide sequence ID" value="XM_005759771.1"/>
</dbReference>
<dbReference type="GeneID" id="17253552"/>
<dbReference type="PROSITE" id="PS51266">
    <property type="entry name" value="ZF_CHY"/>
    <property type="match status" value="1"/>
</dbReference>
<dbReference type="InterPro" id="IPR008913">
    <property type="entry name" value="Znf_CHY"/>
</dbReference>
<keyword evidence="3" id="KW-0862">Zinc</keyword>
<evidence type="ECO:0000256" key="5">
    <source>
        <dbReference type="SAM" id="MobiDB-lite"/>
    </source>
</evidence>
<keyword evidence="8" id="KW-1185">Reference proteome</keyword>
<organism evidence="7 8">
    <name type="scientific">Emiliania huxleyi (strain CCMP1516)</name>
    <dbReference type="NCBI Taxonomy" id="280463"/>
    <lineage>
        <taxon>Eukaryota</taxon>
        <taxon>Haptista</taxon>
        <taxon>Haptophyta</taxon>
        <taxon>Prymnesiophyceae</taxon>
        <taxon>Isochrysidales</taxon>
        <taxon>Noelaerhabdaceae</taxon>
        <taxon>Emiliania</taxon>
    </lineage>
</organism>
<feature type="domain" description="CHY-type" evidence="6">
    <location>
        <begin position="26"/>
        <end position="98"/>
    </location>
</feature>
<evidence type="ECO:0000313" key="7">
    <source>
        <dbReference type="EnsemblProtists" id="EOD07399"/>
    </source>
</evidence>
<dbReference type="SUPFAM" id="SSF161219">
    <property type="entry name" value="CHY zinc finger-like"/>
    <property type="match status" value="1"/>
</dbReference>
<dbReference type="HOGENOM" id="CLU_1605785_0_0_1"/>
<dbReference type="EnsemblProtists" id="EOD07399">
    <property type="protein sequence ID" value="EOD07399"/>
    <property type="gene ID" value="EMIHUDRAFT_471143"/>
</dbReference>
<evidence type="ECO:0000259" key="6">
    <source>
        <dbReference type="PROSITE" id="PS51266"/>
    </source>
</evidence>
<protein>
    <recommendedName>
        <fullName evidence="6">CHY-type domain-containing protein</fullName>
    </recommendedName>
</protein>
<keyword evidence="2 4" id="KW-0863">Zinc-finger</keyword>
<feature type="region of interest" description="Disordered" evidence="5">
    <location>
        <begin position="121"/>
        <end position="166"/>
    </location>
</feature>
<dbReference type="OMA" id="ATCHAAS"/>
<dbReference type="KEGG" id="ehx:EMIHUDRAFT_471143"/>
<evidence type="ECO:0000256" key="4">
    <source>
        <dbReference type="PROSITE-ProRule" id="PRU00601"/>
    </source>
</evidence>
<accession>A0A0D3I814</accession>
<dbReference type="PaxDb" id="2903-EOD07399"/>
<dbReference type="InterPro" id="IPR037274">
    <property type="entry name" value="Znf_CHY_sf"/>
</dbReference>
<evidence type="ECO:0000256" key="1">
    <source>
        <dbReference type="ARBA" id="ARBA00022723"/>
    </source>
</evidence>
<dbReference type="GO" id="GO:0008270">
    <property type="term" value="F:zinc ion binding"/>
    <property type="evidence" value="ECO:0007669"/>
    <property type="project" value="UniProtKB-KW"/>
</dbReference>
<sequence>MESLLKKLRKKNASQLASLGLSVGKPLPNKGACKHFKHSYRWLRFPCCGRAHPCATCHAASDCPAAAAGQAVWATRMLCGKCSREMPYSDRPCSSCGNTFTRPGGGHWQGGDGCRDQTRLAKSDSRKHKGTSAAGAKKTVSAKSQRVGAAGSRATAAKKLAMARPA</sequence>